<keyword evidence="6 11" id="KW-0931">ER-Golgi transport</keyword>
<evidence type="ECO:0000256" key="8">
    <source>
        <dbReference type="ARBA" id="ARBA00022989"/>
    </source>
</evidence>
<dbReference type="EMBL" id="KV749278">
    <property type="protein sequence ID" value="OCL10255.1"/>
    <property type="molecule type" value="Genomic_DNA"/>
</dbReference>
<dbReference type="GO" id="GO:0070973">
    <property type="term" value="P:protein localization to endoplasmic reticulum exit site"/>
    <property type="evidence" value="ECO:0007669"/>
    <property type="project" value="UniProtKB-UniRule"/>
</dbReference>
<proteinExistence type="inferred from homology"/>
<keyword evidence="5 11" id="KW-0256">Endoplasmic reticulum</keyword>
<reference evidence="15 16" key="1">
    <citation type="journal article" date="2016" name="Nat. Commun.">
        <title>Ectomycorrhizal ecology is imprinted in the genome of the dominant symbiotic fungus Cenococcum geophilum.</title>
        <authorList>
            <consortium name="DOE Joint Genome Institute"/>
            <person name="Peter M."/>
            <person name="Kohler A."/>
            <person name="Ohm R.A."/>
            <person name="Kuo A."/>
            <person name="Krutzmann J."/>
            <person name="Morin E."/>
            <person name="Arend M."/>
            <person name="Barry K.W."/>
            <person name="Binder M."/>
            <person name="Choi C."/>
            <person name="Clum A."/>
            <person name="Copeland A."/>
            <person name="Grisel N."/>
            <person name="Haridas S."/>
            <person name="Kipfer T."/>
            <person name="LaButti K."/>
            <person name="Lindquist E."/>
            <person name="Lipzen A."/>
            <person name="Maire R."/>
            <person name="Meier B."/>
            <person name="Mihaltcheva S."/>
            <person name="Molinier V."/>
            <person name="Murat C."/>
            <person name="Poggeler S."/>
            <person name="Quandt C.A."/>
            <person name="Sperisen C."/>
            <person name="Tritt A."/>
            <person name="Tisserant E."/>
            <person name="Crous P.W."/>
            <person name="Henrissat B."/>
            <person name="Nehls U."/>
            <person name="Egli S."/>
            <person name="Spatafora J.W."/>
            <person name="Grigoriev I.V."/>
            <person name="Martin F.M."/>
        </authorList>
    </citation>
    <scope>NUCLEOTIDE SEQUENCE [LARGE SCALE GENOMIC DNA]</scope>
    <source>
        <strain evidence="15 16">CBS 207.34</strain>
    </source>
</reference>
<dbReference type="PANTHER" id="PTHR12701:SF20">
    <property type="entry name" value="ENDOPLASMIC RETICULUM TRANSMEMBRANE PROTEIN"/>
    <property type="match status" value="1"/>
</dbReference>
<comment type="similarity">
    <text evidence="2 11">Belongs to the BCAP29/BCAP31 family.</text>
</comment>
<dbReference type="Pfam" id="PF18035">
    <property type="entry name" value="Bap31_Bap29_C"/>
    <property type="match status" value="1"/>
</dbReference>
<evidence type="ECO:0000256" key="10">
    <source>
        <dbReference type="ARBA" id="ARBA00023136"/>
    </source>
</evidence>
<evidence type="ECO:0000256" key="9">
    <source>
        <dbReference type="ARBA" id="ARBA00023054"/>
    </source>
</evidence>
<keyword evidence="8 11" id="KW-1133">Transmembrane helix</keyword>
<evidence type="ECO:0000256" key="7">
    <source>
        <dbReference type="ARBA" id="ARBA00022927"/>
    </source>
</evidence>
<evidence type="ECO:0000256" key="2">
    <source>
        <dbReference type="ARBA" id="ARBA00007956"/>
    </source>
</evidence>
<dbReference type="GO" id="GO:0005789">
    <property type="term" value="C:endoplasmic reticulum membrane"/>
    <property type="evidence" value="ECO:0007669"/>
    <property type="project" value="UniProtKB-SubCell"/>
</dbReference>
<evidence type="ECO:0000259" key="14">
    <source>
        <dbReference type="Pfam" id="PF18035"/>
    </source>
</evidence>
<comment type="subcellular location">
    <subcellularLocation>
        <location evidence="1 11">Endoplasmic reticulum membrane</location>
        <topology evidence="1 11">Multi-pass membrane protein</topology>
    </subcellularLocation>
</comment>
<sequence>MTLYYSLVFLLLVTEMVVFMALIVPLPFTWRRKLFTFISESPIIAKLQYGMKITFIFILILFIDSVNRVYRVQIELAAAHKSENRGGAAVLGGSERMEVQARKFYSQRNMYLCGFTLFLSLILNRTYVMILDVLRLEEEVKTLRGDPAVKGKGSSLQNAGNAGEIGRLKEELAAKDRDMANLKKQVEGVSREYNRMGDQVSPNDPTPKKER</sequence>
<gene>
    <name evidence="15" type="ORF">AOQ84DRAFT_430933</name>
</gene>
<accession>A0A8E2F470</accession>
<evidence type="ECO:0000256" key="3">
    <source>
        <dbReference type="ARBA" id="ARBA00022448"/>
    </source>
</evidence>
<evidence type="ECO:0000313" key="16">
    <source>
        <dbReference type="Proteomes" id="UP000250140"/>
    </source>
</evidence>
<dbReference type="GO" id="GO:0006886">
    <property type="term" value="P:intracellular protein transport"/>
    <property type="evidence" value="ECO:0007669"/>
    <property type="project" value="UniProtKB-UniRule"/>
</dbReference>
<dbReference type="GO" id="GO:0006888">
    <property type="term" value="P:endoplasmic reticulum to Golgi vesicle-mediated transport"/>
    <property type="evidence" value="ECO:0007669"/>
    <property type="project" value="UniProtKB-UniRule"/>
</dbReference>
<feature type="transmembrane region" description="Helical" evidence="11">
    <location>
        <begin position="109"/>
        <end position="134"/>
    </location>
</feature>
<feature type="domain" description="BAP29/BAP31 transmembrane" evidence="13">
    <location>
        <begin position="1"/>
        <end position="142"/>
    </location>
</feature>
<dbReference type="Proteomes" id="UP000250140">
    <property type="component" value="Unassembled WGS sequence"/>
</dbReference>
<dbReference type="OrthoDB" id="435607at2759"/>
<evidence type="ECO:0000313" key="15">
    <source>
        <dbReference type="EMBL" id="OCL10255.1"/>
    </source>
</evidence>
<evidence type="ECO:0000256" key="1">
    <source>
        <dbReference type="ARBA" id="ARBA00004477"/>
    </source>
</evidence>
<keyword evidence="3 11" id="KW-0813">Transport</keyword>
<feature type="compositionally biased region" description="Basic and acidic residues" evidence="12">
    <location>
        <begin position="179"/>
        <end position="195"/>
    </location>
</feature>
<dbReference type="AlphaFoldDB" id="A0A8E2F470"/>
<evidence type="ECO:0000256" key="11">
    <source>
        <dbReference type="RuleBase" id="RU367026"/>
    </source>
</evidence>
<evidence type="ECO:0000256" key="5">
    <source>
        <dbReference type="ARBA" id="ARBA00022824"/>
    </source>
</evidence>
<keyword evidence="4 11" id="KW-0812">Transmembrane</keyword>
<feature type="region of interest" description="Disordered" evidence="12">
    <location>
        <begin position="179"/>
        <end position="211"/>
    </location>
</feature>
<feature type="domain" description="Bap31/Bap29 cytoplasmic coiled-coil" evidence="14">
    <location>
        <begin position="163"/>
        <end position="210"/>
    </location>
</feature>
<organism evidence="15 16">
    <name type="scientific">Glonium stellatum</name>
    <dbReference type="NCBI Taxonomy" id="574774"/>
    <lineage>
        <taxon>Eukaryota</taxon>
        <taxon>Fungi</taxon>
        <taxon>Dikarya</taxon>
        <taxon>Ascomycota</taxon>
        <taxon>Pezizomycotina</taxon>
        <taxon>Dothideomycetes</taxon>
        <taxon>Pleosporomycetidae</taxon>
        <taxon>Gloniales</taxon>
        <taxon>Gloniaceae</taxon>
        <taxon>Glonium</taxon>
    </lineage>
</organism>
<evidence type="ECO:0000256" key="12">
    <source>
        <dbReference type="SAM" id="MobiDB-lite"/>
    </source>
</evidence>
<keyword evidence="10 11" id="KW-0472">Membrane</keyword>
<keyword evidence="9" id="KW-0175">Coiled coil</keyword>
<comment type="function">
    <text evidence="11">May play a role in anterograde transport of membrane proteins from the endoplasmic reticulum to the Golgi.</text>
</comment>
<dbReference type="PANTHER" id="PTHR12701">
    <property type="entry name" value="BCR-ASSOCIATED PROTEIN, BAP"/>
    <property type="match status" value="1"/>
</dbReference>
<name>A0A8E2F470_9PEZI</name>
<evidence type="ECO:0000256" key="4">
    <source>
        <dbReference type="ARBA" id="ARBA00022692"/>
    </source>
</evidence>
<keyword evidence="16" id="KW-1185">Reference proteome</keyword>
<keyword evidence="7 11" id="KW-0653">Protein transport</keyword>
<dbReference type="Pfam" id="PF05529">
    <property type="entry name" value="Bap31"/>
    <property type="match status" value="1"/>
</dbReference>
<feature type="transmembrane region" description="Helical" evidence="11">
    <location>
        <begin position="49"/>
        <end position="66"/>
    </location>
</feature>
<dbReference type="InterPro" id="IPR040463">
    <property type="entry name" value="BAP29/BAP31_N"/>
</dbReference>
<dbReference type="InterPro" id="IPR008417">
    <property type="entry name" value="BAP29/BAP31"/>
</dbReference>
<evidence type="ECO:0000256" key="6">
    <source>
        <dbReference type="ARBA" id="ARBA00022892"/>
    </source>
</evidence>
<feature type="transmembrane region" description="Helical" evidence="11">
    <location>
        <begin position="6"/>
        <end position="28"/>
    </location>
</feature>
<dbReference type="Gene3D" id="1.20.5.110">
    <property type="match status" value="1"/>
</dbReference>
<evidence type="ECO:0000259" key="13">
    <source>
        <dbReference type="Pfam" id="PF05529"/>
    </source>
</evidence>
<dbReference type="InterPro" id="IPR041672">
    <property type="entry name" value="Bap31/Bap29_C"/>
</dbReference>
<protein>
    <recommendedName>
        <fullName evidence="11">Endoplasmic reticulum transmembrane protein</fullName>
    </recommendedName>
</protein>